<name>A0A447TPD4_SALET</name>
<accession>A0A447TPD4</accession>
<proteinExistence type="predicted"/>
<evidence type="ECO:0000313" key="3">
    <source>
        <dbReference type="Proteomes" id="UP000269208"/>
    </source>
</evidence>
<gene>
    <name evidence="2" type="ORF">NCTC6754_00924</name>
</gene>
<sequence length="33" mass="3683">MQVKACPADGGWSDGYPVKQGHGENKWPEQILR</sequence>
<evidence type="ECO:0000256" key="1">
    <source>
        <dbReference type="SAM" id="MobiDB-lite"/>
    </source>
</evidence>
<dbReference type="EMBL" id="LR134190">
    <property type="protein sequence ID" value="VEB51225.1"/>
    <property type="molecule type" value="Genomic_DNA"/>
</dbReference>
<protein>
    <submittedName>
        <fullName evidence="2">Uncharacterized protein</fullName>
    </submittedName>
</protein>
<organism evidence="2 3">
    <name type="scientific">Salmonella enterica I</name>
    <dbReference type="NCBI Taxonomy" id="59201"/>
    <lineage>
        <taxon>Bacteria</taxon>
        <taxon>Pseudomonadati</taxon>
        <taxon>Pseudomonadota</taxon>
        <taxon>Gammaproteobacteria</taxon>
        <taxon>Enterobacterales</taxon>
        <taxon>Enterobacteriaceae</taxon>
        <taxon>Salmonella</taxon>
    </lineage>
</organism>
<dbReference type="Proteomes" id="UP000269208">
    <property type="component" value="Chromosome"/>
</dbReference>
<reference evidence="2 3" key="1">
    <citation type="submission" date="2018-12" db="EMBL/GenBank/DDBJ databases">
        <authorList>
            <consortium name="Pathogen Informatics"/>
        </authorList>
    </citation>
    <scope>NUCLEOTIDE SEQUENCE [LARGE SCALE GENOMIC DNA]</scope>
    <source>
        <strain evidence="2 3">NCTC6754</strain>
    </source>
</reference>
<evidence type="ECO:0000313" key="2">
    <source>
        <dbReference type="EMBL" id="VEB51225.1"/>
    </source>
</evidence>
<feature type="region of interest" description="Disordered" evidence="1">
    <location>
        <begin position="1"/>
        <end position="33"/>
    </location>
</feature>
<dbReference type="AlphaFoldDB" id="A0A447TPD4"/>
<feature type="compositionally biased region" description="Basic and acidic residues" evidence="1">
    <location>
        <begin position="21"/>
        <end position="33"/>
    </location>
</feature>